<sequence length="70" mass="8013">MSSKIFQSTYLIEFGSSSKGKDKFDLYVRPSSLFDRCGISYQPTSDFLEEYSKKPKDDKYKAKSSLFGFG</sequence>
<evidence type="ECO:0000313" key="2">
    <source>
        <dbReference type="Proteomes" id="UP000824120"/>
    </source>
</evidence>
<protein>
    <submittedName>
        <fullName evidence="1">Uncharacterized protein</fullName>
    </submittedName>
</protein>
<proteinExistence type="predicted"/>
<comment type="caution">
    <text evidence="1">The sequence shown here is derived from an EMBL/GenBank/DDBJ whole genome shotgun (WGS) entry which is preliminary data.</text>
</comment>
<reference evidence="1 2" key="1">
    <citation type="submission" date="2020-09" db="EMBL/GenBank/DDBJ databases">
        <title>De no assembly of potato wild relative species, Solanum commersonii.</title>
        <authorList>
            <person name="Cho K."/>
        </authorList>
    </citation>
    <scope>NUCLEOTIDE SEQUENCE [LARGE SCALE GENOMIC DNA]</scope>
    <source>
        <strain evidence="1">LZ3.2</strain>
        <tissue evidence="1">Leaf</tissue>
    </source>
</reference>
<keyword evidence="2" id="KW-1185">Reference proteome</keyword>
<gene>
    <name evidence="1" type="ORF">H5410_036008</name>
</gene>
<name>A0A9J5Y5A0_SOLCO</name>
<dbReference type="EMBL" id="JACXVP010000007">
    <property type="protein sequence ID" value="KAG5594776.1"/>
    <property type="molecule type" value="Genomic_DNA"/>
</dbReference>
<evidence type="ECO:0000313" key="1">
    <source>
        <dbReference type="EMBL" id="KAG5594776.1"/>
    </source>
</evidence>
<dbReference type="Proteomes" id="UP000824120">
    <property type="component" value="Chromosome 7"/>
</dbReference>
<organism evidence="1 2">
    <name type="scientific">Solanum commersonii</name>
    <name type="common">Commerson's wild potato</name>
    <name type="synonym">Commerson's nightshade</name>
    <dbReference type="NCBI Taxonomy" id="4109"/>
    <lineage>
        <taxon>Eukaryota</taxon>
        <taxon>Viridiplantae</taxon>
        <taxon>Streptophyta</taxon>
        <taxon>Embryophyta</taxon>
        <taxon>Tracheophyta</taxon>
        <taxon>Spermatophyta</taxon>
        <taxon>Magnoliopsida</taxon>
        <taxon>eudicotyledons</taxon>
        <taxon>Gunneridae</taxon>
        <taxon>Pentapetalae</taxon>
        <taxon>asterids</taxon>
        <taxon>lamiids</taxon>
        <taxon>Solanales</taxon>
        <taxon>Solanaceae</taxon>
        <taxon>Solanoideae</taxon>
        <taxon>Solaneae</taxon>
        <taxon>Solanum</taxon>
    </lineage>
</organism>
<accession>A0A9J5Y5A0</accession>
<dbReference type="AlphaFoldDB" id="A0A9J5Y5A0"/>